<dbReference type="InterPro" id="IPR007492">
    <property type="entry name" value="LytTR_DNA-bd_dom"/>
</dbReference>
<feature type="domain" description="HTH LytTR-type" evidence="3">
    <location>
        <begin position="141"/>
        <end position="245"/>
    </location>
</feature>
<dbReference type="Pfam" id="PF00072">
    <property type="entry name" value="Response_reg"/>
    <property type="match status" value="1"/>
</dbReference>
<dbReference type="InterPro" id="IPR011006">
    <property type="entry name" value="CheY-like_superfamily"/>
</dbReference>
<dbReference type="GO" id="GO:0000156">
    <property type="term" value="F:phosphorelay response regulator activity"/>
    <property type="evidence" value="ECO:0007669"/>
    <property type="project" value="InterPro"/>
</dbReference>
<accession>Q01UY6</accession>
<evidence type="ECO:0000256" key="1">
    <source>
        <dbReference type="PROSITE-ProRule" id="PRU00169"/>
    </source>
</evidence>
<proteinExistence type="predicted"/>
<sequence length="251" mass="27722">MRAIIVDDEELARGYLRELLSTHPEIEIAGECANGFEAVKSISEIHPDLVFLDVKMPKLDGFEVLELIESSAMPVVIFVTAFDQYATRAFDAHAVDYLLKPFSAERLARALERARSRMGERGIPAAVAAEARASGERPQRIVVKDGTRVHVIALGKLDYVEAQDDYVALHSEGKTYLKQQAIGSVEAMLDPALFVRIHRSAIVNLERVARIEPYGKESRIAILSDGTRLPVSRTGYARLMEVMESGSGRVG</sequence>
<dbReference type="SMART" id="SM00448">
    <property type="entry name" value="REC"/>
    <property type="match status" value="1"/>
</dbReference>
<dbReference type="GO" id="GO:0003677">
    <property type="term" value="F:DNA binding"/>
    <property type="evidence" value="ECO:0007669"/>
    <property type="project" value="InterPro"/>
</dbReference>
<reference evidence="4" key="1">
    <citation type="submission" date="2006-10" db="EMBL/GenBank/DDBJ databases">
        <title>Complete sequence of Solibacter usitatus Ellin6076.</title>
        <authorList>
            <consortium name="US DOE Joint Genome Institute"/>
            <person name="Copeland A."/>
            <person name="Lucas S."/>
            <person name="Lapidus A."/>
            <person name="Barry K."/>
            <person name="Detter J.C."/>
            <person name="Glavina del Rio T."/>
            <person name="Hammon N."/>
            <person name="Israni S."/>
            <person name="Dalin E."/>
            <person name="Tice H."/>
            <person name="Pitluck S."/>
            <person name="Thompson L.S."/>
            <person name="Brettin T."/>
            <person name="Bruce D."/>
            <person name="Han C."/>
            <person name="Tapia R."/>
            <person name="Gilna P."/>
            <person name="Schmutz J."/>
            <person name="Larimer F."/>
            <person name="Land M."/>
            <person name="Hauser L."/>
            <person name="Kyrpides N."/>
            <person name="Mikhailova N."/>
            <person name="Janssen P.H."/>
            <person name="Kuske C.R."/>
            <person name="Richardson P."/>
        </authorList>
    </citation>
    <scope>NUCLEOTIDE SEQUENCE</scope>
    <source>
        <strain evidence="4">Ellin6076</strain>
    </source>
</reference>
<gene>
    <name evidence="4" type="ordered locus">Acid_5582</name>
</gene>
<feature type="domain" description="Response regulatory" evidence="2">
    <location>
        <begin position="2"/>
        <end position="115"/>
    </location>
</feature>
<dbReference type="Gene3D" id="3.40.50.2300">
    <property type="match status" value="1"/>
</dbReference>
<dbReference type="Pfam" id="PF04397">
    <property type="entry name" value="LytTR"/>
    <property type="match status" value="1"/>
</dbReference>
<dbReference type="PROSITE" id="PS50930">
    <property type="entry name" value="HTH_LYTTR"/>
    <property type="match status" value="1"/>
</dbReference>
<dbReference type="STRING" id="234267.Acid_5582"/>
<dbReference type="SUPFAM" id="SSF52172">
    <property type="entry name" value="CheY-like"/>
    <property type="match status" value="1"/>
</dbReference>
<feature type="modified residue" description="4-aspartylphosphate" evidence="1">
    <location>
        <position position="53"/>
    </location>
</feature>
<dbReference type="InterPro" id="IPR046947">
    <property type="entry name" value="LytR-like"/>
</dbReference>
<dbReference type="PANTHER" id="PTHR37299:SF1">
    <property type="entry name" value="STAGE 0 SPORULATION PROTEIN A HOMOLOG"/>
    <property type="match status" value="1"/>
</dbReference>
<dbReference type="PANTHER" id="PTHR37299">
    <property type="entry name" value="TRANSCRIPTIONAL REGULATOR-RELATED"/>
    <property type="match status" value="1"/>
</dbReference>
<evidence type="ECO:0000259" key="2">
    <source>
        <dbReference type="PROSITE" id="PS50110"/>
    </source>
</evidence>
<dbReference type="PROSITE" id="PS50110">
    <property type="entry name" value="RESPONSE_REGULATORY"/>
    <property type="match status" value="1"/>
</dbReference>
<dbReference type="InterPro" id="IPR001789">
    <property type="entry name" value="Sig_transdc_resp-reg_receiver"/>
</dbReference>
<organism evidence="4">
    <name type="scientific">Solibacter usitatus (strain Ellin6076)</name>
    <dbReference type="NCBI Taxonomy" id="234267"/>
    <lineage>
        <taxon>Bacteria</taxon>
        <taxon>Pseudomonadati</taxon>
        <taxon>Acidobacteriota</taxon>
        <taxon>Terriglobia</taxon>
        <taxon>Bryobacterales</taxon>
        <taxon>Solibacteraceae</taxon>
        <taxon>Candidatus Solibacter</taxon>
    </lineage>
</organism>
<dbReference type="HOGENOM" id="CLU_000445_14_1_0"/>
<evidence type="ECO:0000313" key="4">
    <source>
        <dbReference type="EMBL" id="ABJ86529.1"/>
    </source>
</evidence>
<dbReference type="KEGG" id="sus:Acid_5582"/>
<dbReference type="InParanoid" id="Q01UY6"/>
<dbReference type="SMART" id="SM00850">
    <property type="entry name" value="LytTR"/>
    <property type="match status" value="1"/>
</dbReference>
<protein>
    <submittedName>
        <fullName evidence="4">Response regulator receiver protein</fullName>
    </submittedName>
</protein>
<keyword evidence="1" id="KW-0597">Phosphoprotein</keyword>
<dbReference type="eggNOG" id="COG3279">
    <property type="taxonomic scope" value="Bacteria"/>
</dbReference>
<dbReference type="AlphaFoldDB" id="Q01UY6"/>
<dbReference type="FunFam" id="3.40.50.2300:FF:000051">
    <property type="entry name" value="Two-component response regulator yehT"/>
    <property type="match status" value="1"/>
</dbReference>
<dbReference type="OrthoDB" id="113975at2"/>
<evidence type="ECO:0000259" key="3">
    <source>
        <dbReference type="PROSITE" id="PS50930"/>
    </source>
</evidence>
<dbReference type="FunCoup" id="Q01UY6">
    <property type="interactions" value="81"/>
</dbReference>
<name>Q01UY6_SOLUE</name>
<dbReference type="Gene3D" id="2.40.50.1020">
    <property type="entry name" value="LytTr DNA-binding domain"/>
    <property type="match status" value="1"/>
</dbReference>
<dbReference type="EMBL" id="CP000473">
    <property type="protein sequence ID" value="ABJ86529.1"/>
    <property type="molecule type" value="Genomic_DNA"/>
</dbReference>